<feature type="signal peptide" evidence="16">
    <location>
        <begin position="1"/>
        <end position="17"/>
    </location>
</feature>
<gene>
    <name evidence="17" type="ORF">CSOL1703_00017326</name>
</gene>
<evidence type="ECO:0000256" key="1">
    <source>
        <dbReference type="ARBA" id="ARBA00004613"/>
    </source>
</evidence>
<evidence type="ECO:0000256" key="7">
    <source>
        <dbReference type="ARBA" id="ARBA00023180"/>
    </source>
</evidence>
<reference evidence="18" key="1">
    <citation type="submission" date="2019-06" db="EMBL/GenBank/DDBJ databases">
        <authorList>
            <person name="Broberg M."/>
        </authorList>
    </citation>
    <scope>NUCLEOTIDE SEQUENCE [LARGE SCALE GENOMIC DNA]</scope>
</reference>
<evidence type="ECO:0000256" key="5">
    <source>
        <dbReference type="ARBA" id="ARBA00022801"/>
    </source>
</evidence>
<keyword evidence="4 16" id="KW-0732">Signal</keyword>
<dbReference type="GO" id="GO:0004650">
    <property type="term" value="F:polygalacturonase activity"/>
    <property type="evidence" value="ECO:0007669"/>
    <property type="project" value="InterPro"/>
</dbReference>
<dbReference type="SUPFAM" id="SSF51126">
    <property type="entry name" value="Pectin lyase-like"/>
    <property type="match status" value="1"/>
</dbReference>
<dbReference type="OrthoDB" id="187139at2759"/>
<evidence type="ECO:0000256" key="16">
    <source>
        <dbReference type="SAM" id="SignalP"/>
    </source>
</evidence>
<dbReference type="Proteomes" id="UP000775872">
    <property type="component" value="Unassembled WGS sequence"/>
</dbReference>
<keyword evidence="3" id="KW-0964">Secreted</keyword>
<accession>A0A9N9Z1Q1</accession>
<keyword evidence="6" id="KW-1015">Disulfide bond</keyword>
<keyword evidence="11" id="KW-0624">Polysaccharide degradation</keyword>
<protein>
    <recommendedName>
        <fullName evidence="13">galacturonan 1,4-alpha-galacturonidase</fullName>
        <ecNumber evidence="13">3.2.1.67</ecNumber>
    </recommendedName>
</protein>
<keyword evidence="18" id="KW-1185">Reference proteome</keyword>
<sequence length="271" mass="30294">MIRYILIFCLFLPLIVCKGSVHVSTSRGHRTCTVTAHGDEQNDVPNILTAFKKCSKKSTIIFPEGEKYWIGEKLHARLEDVDIKWHGTWLNHRAGFILSGDKIRLNGYREGGIDGNGDAWYDEDKGSSTEGRPMPFVLWNITNSKIHNFQVQQSQFWSLNIMNGTNLAFENITCTAFSNNAPAGKNWVQNADGFNTMDARYVSLNNFLYRGGDDCIAIKPRSYDIRINNITCDGGNGVAIGSLGQYLEDSSVENVTITNAEVSYYDSSITP</sequence>
<dbReference type="InterPro" id="IPR011050">
    <property type="entry name" value="Pectin_lyase_fold/virulence"/>
</dbReference>
<evidence type="ECO:0000256" key="10">
    <source>
        <dbReference type="ARBA" id="ARBA00023316"/>
    </source>
</evidence>
<proteinExistence type="inferred from homology"/>
<dbReference type="GO" id="GO:0047911">
    <property type="term" value="F:galacturan 1,4-alpha-galacturonidase activity"/>
    <property type="evidence" value="ECO:0007669"/>
    <property type="project" value="UniProtKB-EC"/>
</dbReference>
<keyword evidence="5 15" id="KW-0378">Hydrolase</keyword>
<keyword evidence="9 15" id="KW-0326">Glycosidase</keyword>
<organism evidence="17 18">
    <name type="scientific">Clonostachys solani</name>
    <dbReference type="NCBI Taxonomy" id="160281"/>
    <lineage>
        <taxon>Eukaryota</taxon>
        <taxon>Fungi</taxon>
        <taxon>Dikarya</taxon>
        <taxon>Ascomycota</taxon>
        <taxon>Pezizomycotina</taxon>
        <taxon>Sordariomycetes</taxon>
        <taxon>Hypocreomycetidae</taxon>
        <taxon>Hypocreales</taxon>
        <taxon>Bionectriaceae</taxon>
        <taxon>Clonostachys</taxon>
    </lineage>
</organism>
<comment type="catalytic activity">
    <reaction evidence="14">
        <text>[(1-&gt;4)-alpha-D-galacturonosyl](n) + H2O = alpha-D-galacturonate + [(1-&gt;4)-alpha-D-galacturonosyl](n-1)</text>
        <dbReference type="Rhea" id="RHEA:14117"/>
        <dbReference type="Rhea" id="RHEA-COMP:14570"/>
        <dbReference type="Rhea" id="RHEA-COMP:14572"/>
        <dbReference type="ChEBI" id="CHEBI:15377"/>
        <dbReference type="ChEBI" id="CHEBI:58658"/>
        <dbReference type="ChEBI" id="CHEBI:140523"/>
        <dbReference type="EC" id="3.2.1.67"/>
    </reaction>
</comment>
<keyword evidence="8" id="KW-0119">Carbohydrate metabolism</keyword>
<name>A0A9N9Z1Q1_9HYPO</name>
<comment type="function">
    <text evidence="12">Specific in hydrolyzing the terminal glycosidic bond of polygalacturonic acid and oligogalacturonates.</text>
</comment>
<comment type="subcellular location">
    <subcellularLocation>
        <location evidence="1">Secreted</location>
    </subcellularLocation>
</comment>
<comment type="similarity">
    <text evidence="2 15">Belongs to the glycosyl hydrolase 28 family.</text>
</comment>
<evidence type="ECO:0000256" key="12">
    <source>
        <dbReference type="ARBA" id="ARBA00037312"/>
    </source>
</evidence>
<dbReference type="Pfam" id="PF00295">
    <property type="entry name" value="Glyco_hydro_28"/>
    <property type="match status" value="1"/>
</dbReference>
<dbReference type="InterPro" id="IPR012334">
    <property type="entry name" value="Pectin_lyas_fold"/>
</dbReference>
<keyword evidence="10" id="KW-0961">Cell wall biogenesis/degradation</keyword>
<keyword evidence="7" id="KW-0325">Glycoprotein</keyword>
<dbReference type="InterPro" id="IPR000743">
    <property type="entry name" value="Glyco_hydro_28"/>
</dbReference>
<dbReference type="EMBL" id="CABFOC020000029">
    <property type="protein sequence ID" value="CAH0047435.1"/>
    <property type="molecule type" value="Genomic_DNA"/>
</dbReference>
<comment type="caution">
    <text evidence="17">The sequence shown here is derived from an EMBL/GenBank/DDBJ whole genome shotgun (WGS) entry which is preliminary data.</text>
</comment>
<dbReference type="PANTHER" id="PTHR31736">
    <property type="match status" value="1"/>
</dbReference>
<dbReference type="GO" id="GO:0005576">
    <property type="term" value="C:extracellular region"/>
    <property type="evidence" value="ECO:0007669"/>
    <property type="project" value="UniProtKB-SubCell"/>
</dbReference>
<dbReference type="PANTHER" id="PTHR31736:SF12">
    <property type="entry name" value="EXO-POLYGALACTURONASE, PUTATIVE-RELATED"/>
    <property type="match status" value="1"/>
</dbReference>
<evidence type="ECO:0000313" key="18">
    <source>
        <dbReference type="Proteomes" id="UP000775872"/>
    </source>
</evidence>
<dbReference type="Gene3D" id="2.160.20.10">
    <property type="entry name" value="Single-stranded right-handed beta-helix, Pectin lyase-like"/>
    <property type="match status" value="1"/>
</dbReference>
<evidence type="ECO:0000256" key="4">
    <source>
        <dbReference type="ARBA" id="ARBA00022729"/>
    </source>
</evidence>
<evidence type="ECO:0000256" key="2">
    <source>
        <dbReference type="ARBA" id="ARBA00008834"/>
    </source>
</evidence>
<dbReference type="AlphaFoldDB" id="A0A9N9Z1Q1"/>
<evidence type="ECO:0000256" key="11">
    <source>
        <dbReference type="ARBA" id="ARBA00023326"/>
    </source>
</evidence>
<evidence type="ECO:0000256" key="9">
    <source>
        <dbReference type="ARBA" id="ARBA00023295"/>
    </source>
</evidence>
<evidence type="ECO:0000256" key="6">
    <source>
        <dbReference type="ARBA" id="ARBA00023157"/>
    </source>
</evidence>
<evidence type="ECO:0000313" key="17">
    <source>
        <dbReference type="EMBL" id="CAH0047435.1"/>
    </source>
</evidence>
<dbReference type="EC" id="3.2.1.67" evidence="13"/>
<dbReference type="GO" id="GO:0071555">
    <property type="term" value="P:cell wall organization"/>
    <property type="evidence" value="ECO:0007669"/>
    <property type="project" value="UniProtKB-KW"/>
</dbReference>
<evidence type="ECO:0000256" key="8">
    <source>
        <dbReference type="ARBA" id="ARBA00023277"/>
    </source>
</evidence>
<evidence type="ECO:0000256" key="3">
    <source>
        <dbReference type="ARBA" id="ARBA00022525"/>
    </source>
</evidence>
<evidence type="ECO:0000256" key="15">
    <source>
        <dbReference type="RuleBase" id="RU361169"/>
    </source>
</evidence>
<evidence type="ECO:0000256" key="14">
    <source>
        <dbReference type="ARBA" id="ARBA00048766"/>
    </source>
</evidence>
<reference evidence="17 18" key="2">
    <citation type="submission" date="2021-10" db="EMBL/GenBank/DDBJ databases">
        <authorList>
            <person name="Piombo E."/>
        </authorList>
    </citation>
    <scope>NUCLEOTIDE SEQUENCE [LARGE SCALE GENOMIC DNA]</scope>
</reference>
<evidence type="ECO:0000256" key="13">
    <source>
        <dbReference type="ARBA" id="ARBA00038933"/>
    </source>
</evidence>
<feature type="chain" id="PRO_5040249539" description="galacturonan 1,4-alpha-galacturonidase" evidence="16">
    <location>
        <begin position="18"/>
        <end position="271"/>
    </location>
</feature>
<dbReference type="GO" id="GO:0000272">
    <property type="term" value="P:polysaccharide catabolic process"/>
    <property type="evidence" value="ECO:0007669"/>
    <property type="project" value="UniProtKB-KW"/>
</dbReference>